<dbReference type="AlphaFoldDB" id="A0AAV7QI26"/>
<evidence type="ECO:0000313" key="3">
    <source>
        <dbReference type="Proteomes" id="UP001066276"/>
    </source>
</evidence>
<reference evidence="2" key="1">
    <citation type="journal article" date="2022" name="bioRxiv">
        <title>Sequencing and chromosome-scale assembly of the giantPleurodeles waltlgenome.</title>
        <authorList>
            <person name="Brown T."/>
            <person name="Elewa A."/>
            <person name="Iarovenko S."/>
            <person name="Subramanian E."/>
            <person name="Araus A.J."/>
            <person name="Petzold A."/>
            <person name="Susuki M."/>
            <person name="Suzuki K.-i.T."/>
            <person name="Hayashi T."/>
            <person name="Toyoda A."/>
            <person name="Oliveira C."/>
            <person name="Osipova E."/>
            <person name="Leigh N.D."/>
            <person name="Simon A."/>
            <person name="Yun M.H."/>
        </authorList>
    </citation>
    <scope>NUCLEOTIDE SEQUENCE</scope>
    <source>
        <strain evidence="2">20211129_DDA</strain>
        <tissue evidence="2">Liver</tissue>
    </source>
</reference>
<dbReference type="Proteomes" id="UP001066276">
    <property type="component" value="Chromosome 6"/>
</dbReference>
<feature type="region of interest" description="Disordered" evidence="1">
    <location>
        <begin position="1"/>
        <end position="26"/>
    </location>
</feature>
<organism evidence="2 3">
    <name type="scientific">Pleurodeles waltl</name>
    <name type="common">Iberian ribbed newt</name>
    <dbReference type="NCBI Taxonomy" id="8319"/>
    <lineage>
        <taxon>Eukaryota</taxon>
        <taxon>Metazoa</taxon>
        <taxon>Chordata</taxon>
        <taxon>Craniata</taxon>
        <taxon>Vertebrata</taxon>
        <taxon>Euteleostomi</taxon>
        <taxon>Amphibia</taxon>
        <taxon>Batrachia</taxon>
        <taxon>Caudata</taxon>
        <taxon>Salamandroidea</taxon>
        <taxon>Salamandridae</taxon>
        <taxon>Pleurodelinae</taxon>
        <taxon>Pleurodeles</taxon>
    </lineage>
</organism>
<name>A0AAV7QI26_PLEWA</name>
<comment type="caution">
    <text evidence="2">The sequence shown here is derived from an EMBL/GenBank/DDBJ whole genome shotgun (WGS) entry which is preliminary data.</text>
</comment>
<accession>A0AAV7QI26</accession>
<evidence type="ECO:0000313" key="2">
    <source>
        <dbReference type="EMBL" id="KAJ1138790.1"/>
    </source>
</evidence>
<gene>
    <name evidence="2" type="ORF">NDU88_005171</name>
</gene>
<protein>
    <submittedName>
        <fullName evidence="2">Uncharacterized protein</fullName>
    </submittedName>
</protein>
<dbReference type="EMBL" id="JANPWB010000010">
    <property type="protein sequence ID" value="KAJ1138790.1"/>
    <property type="molecule type" value="Genomic_DNA"/>
</dbReference>
<proteinExistence type="predicted"/>
<evidence type="ECO:0000256" key="1">
    <source>
        <dbReference type="SAM" id="MobiDB-lite"/>
    </source>
</evidence>
<sequence>METACSESGKKNWNRKTPRDKSQSLGLLTVDGGQWKQGERAGTGTAKSLEQVSGASSNEYKHGVFLGSNLYTSASAPGP</sequence>
<keyword evidence="3" id="KW-1185">Reference proteome</keyword>